<proteinExistence type="predicted"/>
<dbReference type="Proteomes" id="UP001461498">
    <property type="component" value="Unassembled WGS sequence"/>
</dbReference>
<dbReference type="AlphaFoldDB" id="A0AAW1DF71"/>
<gene>
    <name evidence="1" type="ORF">O3M35_006910</name>
</gene>
<dbReference type="EMBL" id="JAPXFL010000003">
    <property type="protein sequence ID" value="KAK9509644.1"/>
    <property type="molecule type" value="Genomic_DNA"/>
</dbReference>
<accession>A0AAW1DF71</accession>
<name>A0AAW1DF71_9HEMI</name>
<evidence type="ECO:0000313" key="1">
    <source>
        <dbReference type="EMBL" id="KAK9509644.1"/>
    </source>
</evidence>
<protein>
    <submittedName>
        <fullName evidence="1">Uncharacterized protein</fullName>
    </submittedName>
</protein>
<organism evidence="1 2">
    <name type="scientific">Rhynocoris fuscipes</name>
    <dbReference type="NCBI Taxonomy" id="488301"/>
    <lineage>
        <taxon>Eukaryota</taxon>
        <taxon>Metazoa</taxon>
        <taxon>Ecdysozoa</taxon>
        <taxon>Arthropoda</taxon>
        <taxon>Hexapoda</taxon>
        <taxon>Insecta</taxon>
        <taxon>Pterygota</taxon>
        <taxon>Neoptera</taxon>
        <taxon>Paraneoptera</taxon>
        <taxon>Hemiptera</taxon>
        <taxon>Heteroptera</taxon>
        <taxon>Panheteroptera</taxon>
        <taxon>Cimicomorpha</taxon>
        <taxon>Reduviidae</taxon>
        <taxon>Harpactorinae</taxon>
        <taxon>Harpactorini</taxon>
        <taxon>Rhynocoris</taxon>
    </lineage>
</organism>
<comment type="caution">
    <text evidence="1">The sequence shown here is derived from an EMBL/GenBank/DDBJ whole genome shotgun (WGS) entry which is preliminary data.</text>
</comment>
<keyword evidence="2" id="KW-1185">Reference proteome</keyword>
<evidence type="ECO:0000313" key="2">
    <source>
        <dbReference type="Proteomes" id="UP001461498"/>
    </source>
</evidence>
<reference evidence="1 2" key="1">
    <citation type="submission" date="2022-12" db="EMBL/GenBank/DDBJ databases">
        <title>Chromosome-level genome assembly of true bugs.</title>
        <authorList>
            <person name="Ma L."/>
            <person name="Li H."/>
        </authorList>
    </citation>
    <scope>NUCLEOTIDE SEQUENCE [LARGE SCALE GENOMIC DNA]</scope>
    <source>
        <strain evidence="1">Lab_2022b</strain>
    </source>
</reference>
<sequence>MIISFHPGSVWILARLELILHNGDARNAIISAMHALVNKIKILECINSPLSHSWKL</sequence>